<keyword evidence="5 7" id="KW-0862">Zinc</keyword>
<keyword evidence="8" id="KW-1133">Transmembrane helix</keyword>
<name>A0ABM1E6L0_PRICU</name>
<evidence type="ECO:0000256" key="1">
    <source>
        <dbReference type="ARBA" id="ARBA00005860"/>
    </source>
</evidence>
<comment type="cofactor">
    <cofactor evidence="7">
        <name>Zn(2+)</name>
        <dbReference type="ChEBI" id="CHEBI:29105"/>
    </cofactor>
    <text evidence="7">Binds 1 zinc ion per subunit.</text>
</comment>
<evidence type="ECO:0000256" key="4">
    <source>
        <dbReference type="ARBA" id="ARBA00022801"/>
    </source>
</evidence>
<keyword evidence="8" id="KW-0812">Transmembrane</keyword>
<dbReference type="Gene3D" id="3.90.132.10">
    <property type="entry name" value="Leishmanolysin , domain 2"/>
    <property type="match status" value="1"/>
</dbReference>
<keyword evidence="6 7" id="KW-0482">Metalloprotease</keyword>
<keyword evidence="2 7" id="KW-0645">Protease</keyword>
<evidence type="ECO:0000256" key="8">
    <source>
        <dbReference type="SAM" id="Phobius"/>
    </source>
</evidence>
<feature type="transmembrane region" description="Helical" evidence="8">
    <location>
        <begin position="311"/>
        <end position="333"/>
    </location>
</feature>
<evidence type="ECO:0000256" key="2">
    <source>
        <dbReference type="ARBA" id="ARBA00022670"/>
    </source>
</evidence>
<keyword evidence="9" id="KW-1185">Reference proteome</keyword>
<accession>A0ABM1E6L0</accession>
<dbReference type="Pfam" id="PF01457">
    <property type="entry name" value="Peptidase_M8"/>
    <property type="match status" value="1"/>
</dbReference>
<protein>
    <recommendedName>
        <fullName evidence="7">Leishmanolysin-like peptidase</fullName>
        <ecNumber evidence="7">3.4.24.-</ecNumber>
    </recommendedName>
</protein>
<evidence type="ECO:0000256" key="7">
    <source>
        <dbReference type="RuleBase" id="RU366077"/>
    </source>
</evidence>
<sequence length="367" mass="41191">MTLAAFEDSGWYKVNYSIADSYRWGKGQGCRFGLKKYCSSDENSFFCTGKKHGCHYTHKDRGVCHTDSFLSPCRVYKSDKENACVNGFHEHHADRVHLEVYGDQSKCFMSNITSLKAENASELVGRCFEHRCLDIRTLQVKVDHEWYSCPDVGYLEVSVYRGVMLCPDAEILCHDFTNQTATTQLLPTTEQTTVITDYPLHVMTRFDRDIDDINTRSFIIGYRDAVSQITGIRSSRIVNGHITGDSLRFFLLPADNVSDTLMSRDAVVKLEQAVKEQRLRVELGLDTFTAIYIGDADLASEHATVAPLSGAAIACIVVIIVALLVIVNGILLVKLRVINLQKLRDRLLRKPPPTTHVNGNAFKMNGV</sequence>
<evidence type="ECO:0000256" key="3">
    <source>
        <dbReference type="ARBA" id="ARBA00022723"/>
    </source>
</evidence>
<organism evidence="9 10">
    <name type="scientific">Priapulus caudatus</name>
    <name type="common">Priapulid worm</name>
    <dbReference type="NCBI Taxonomy" id="37621"/>
    <lineage>
        <taxon>Eukaryota</taxon>
        <taxon>Metazoa</taxon>
        <taxon>Ecdysozoa</taxon>
        <taxon>Scalidophora</taxon>
        <taxon>Priapulida</taxon>
        <taxon>Priapulimorpha</taxon>
        <taxon>Priapulimorphida</taxon>
        <taxon>Priapulidae</taxon>
        <taxon>Priapulus</taxon>
    </lineage>
</organism>
<dbReference type="PANTHER" id="PTHR10942:SF6">
    <property type="entry name" value="CILIATED LEFT-RIGHT ORGANIZER METALLOPEPTIDASE"/>
    <property type="match status" value="1"/>
</dbReference>
<dbReference type="SUPFAM" id="SSF55486">
    <property type="entry name" value="Metalloproteases ('zincins'), catalytic domain"/>
    <property type="match status" value="1"/>
</dbReference>
<evidence type="ECO:0000256" key="5">
    <source>
        <dbReference type="ARBA" id="ARBA00022833"/>
    </source>
</evidence>
<dbReference type="RefSeq" id="XP_014667831.1">
    <property type="nucleotide sequence ID" value="XM_014812345.1"/>
</dbReference>
<evidence type="ECO:0000313" key="9">
    <source>
        <dbReference type="Proteomes" id="UP000695022"/>
    </source>
</evidence>
<dbReference type="GeneID" id="106809304"/>
<dbReference type="InterPro" id="IPR001577">
    <property type="entry name" value="Peptidase_M8"/>
</dbReference>
<dbReference type="Proteomes" id="UP000695022">
    <property type="component" value="Unplaced"/>
</dbReference>
<evidence type="ECO:0000313" key="10">
    <source>
        <dbReference type="RefSeq" id="XP_014667831.1"/>
    </source>
</evidence>
<keyword evidence="3 7" id="KW-0479">Metal-binding</keyword>
<evidence type="ECO:0000256" key="6">
    <source>
        <dbReference type="ARBA" id="ARBA00023049"/>
    </source>
</evidence>
<keyword evidence="8" id="KW-0472">Membrane</keyword>
<dbReference type="PANTHER" id="PTHR10942">
    <property type="entry name" value="LEISHMANOLYSIN-LIKE PEPTIDASE"/>
    <property type="match status" value="1"/>
</dbReference>
<dbReference type="EC" id="3.4.24.-" evidence="7"/>
<keyword evidence="4 7" id="KW-0378">Hydrolase</keyword>
<comment type="similarity">
    <text evidence="1 7">Belongs to the peptidase M8 family.</text>
</comment>
<reference evidence="10" key="1">
    <citation type="submission" date="2025-08" db="UniProtKB">
        <authorList>
            <consortium name="RefSeq"/>
        </authorList>
    </citation>
    <scope>IDENTIFICATION</scope>
</reference>
<dbReference type="Gene3D" id="2.30.34.10">
    <property type="entry name" value="Leishmanolysin domain 4"/>
    <property type="match status" value="1"/>
</dbReference>
<proteinExistence type="inferred from homology"/>
<gene>
    <name evidence="10" type="primary">LOC106809304</name>
</gene>